<dbReference type="InterPro" id="IPR003593">
    <property type="entry name" value="AAA+_ATPase"/>
</dbReference>
<dbReference type="PANTHER" id="PTHR23077:SF9">
    <property type="entry name" value="PEROXISOMAL ATPASE PEX6"/>
    <property type="match status" value="1"/>
</dbReference>
<feature type="domain" description="AAA+ ATPase" evidence="11">
    <location>
        <begin position="293"/>
        <end position="421"/>
    </location>
</feature>
<evidence type="ECO:0000256" key="10">
    <source>
        <dbReference type="ARBA" id="ARBA00048778"/>
    </source>
</evidence>
<dbReference type="GeneID" id="20087615"/>
<keyword evidence="6" id="KW-0067">ATP-binding</keyword>
<evidence type="ECO:0000256" key="6">
    <source>
        <dbReference type="ARBA" id="ARBA00022840"/>
    </source>
</evidence>
<comment type="catalytic activity">
    <reaction evidence="10">
        <text>ATP + H2O = ADP + phosphate + H(+)</text>
        <dbReference type="Rhea" id="RHEA:13065"/>
        <dbReference type="ChEBI" id="CHEBI:15377"/>
        <dbReference type="ChEBI" id="CHEBI:15378"/>
        <dbReference type="ChEBI" id="CHEBI:30616"/>
        <dbReference type="ChEBI" id="CHEBI:43474"/>
        <dbReference type="ChEBI" id="CHEBI:456216"/>
    </reaction>
    <physiologicalReaction direction="left-to-right" evidence="10">
        <dbReference type="Rhea" id="RHEA:13066"/>
    </physiologicalReaction>
</comment>
<dbReference type="CDD" id="cd19527">
    <property type="entry name" value="RecA-like_PEX6_r2"/>
    <property type="match status" value="1"/>
</dbReference>
<evidence type="ECO:0000256" key="9">
    <source>
        <dbReference type="ARBA" id="ARBA00034920"/>
    </source>
</evidence>
<dbReference type="RefSeq" id="XP_008875211.1">
    <property type="nucleotide sequence ID" value="XM_008876989.1"/>
</dbReference>
<dbReference type="PANTHER" id="PTHR23077">
    <property type="entry name" value="AAA-FAMILY ATPASE"/>
    <property type="match status" value="1"/>
</dbReference>
<dbReference type="GO" id="GO:0016887">
    <property type="term" value="F:ATP hydrolysis activity"/>
    <property type="evidence" value="ECO:0007669"/>
    <property type="project" value="InterPro"/>
</dbReference>
<evidence type="ECO:0000256" key="7">
    <source>
        <dbReference type="ARBA" id="ARBA00023136"/>
    </source>
</evidence>
<gene>
    <name evidence="12" type="ORF">H310_10565</name>
</gene>
<proteinExistence type="inferred from homology"/>
<evidence type="ECO:0000256" key="5">
    <source>
        <dbReference type="ARBA" id="ARBA00022801"/>
    </source>
</evidence>
<dbReference type="Pfam" id="PF00004">
    <property type="entry name" value="AAA"/>
    <property type="match status" value="2"/>
</dbReference>
<evidence type="ECO:0000313" key="12">
    <source>
        <dbReference type="EMBL" id="ETV96419.1"/>
    </source>
</evidence>
<feature type="domain" description="AAA+ ATPase" evidence="11">
    <location>
        <begin position="551"/>
        <end position="683"/>
    </location>
</feature>
<evidence type="ECO:0000256" key="8">
    <source>
        <dbReference type="ARBA" id="ARBA00034811"/>
    </source>
</evidence>
<dbReference type="EMBL" id="KI913977">
    <property type="protein sequence ID" value="ETV96419.1"/>
    <property type="molecule type" value="Genomic_DNA"/>
</dbReference>
<dbReference type="STRING" id="157072.A0A024TR18"/>
<reference evidence="12" key="1">
    <citation type="submission" date="2013-12" db="EMBL/GenBank/DDBJ databases">
        <title>The Genome Sequence of Aphanomyces invadans NJM9701.</title>
        <authorList>
            <consortium name="The Broad Institute Genomics Platform"/>
            <person name="Russ C."/>
            <person name="Tyler B."/>
            <person name="van West P."/>
            <person name="Dieguez-Uribeondo J."/>
            <person name="Young S.K."/>
            <person name="Zeng Q."/>
            <person name="Gargeya S."/>
            <person name="Fitzgerald M."/>
            <person name="Abouelleil A."/>
            <person name="Alvarado L."/>
            <person name="Chapman S.B."/>
            <person name="Gainer-Dewar J."/>
            <person name="Goldberg J."/>
            <person name="Griggs A."/>
            <person name="Gujja S."/>
            <person name="Hansen M."/>
            <person name="Howarth C."/>
            <person name="Imamovic A."/>
            <person name="Ireland A."/>
            <person name="Larimer J."/>
            <person name="McCowan C."/>
            <person name="Murphy C."/>
            <person name="Pearson M."/>
            <person name="Poon T.W."/>
            <person name="Priest M."/>
            <person name="Roberts A."/>
            <person name="Saif S."/>
            <person name="Shea T."/>
            <person name="Sykes S."/>
            <person name="Wortman J."/>
            <person name="Nusbaum C."/>
            <person name="Birren B."/>
        </authorList>
    </citation>
    <scope>NUCLEOTIDE SEQUENCE [LARGE SCALE GENOMIC DNA]</scope>
    <source>
        <strain evidence="12">NJM9701</strain>
    </source>
</reference>
<dbReference type="InterPro" id="IPR047533">
    <property type="entry name" value="RecA-like_PEX6_r2"/>
</dbReference>
<comment type="subcellular location">
    <subcellularLocation>
        <location evidence="1">Membrane</location>
    </subcellularLocation>
</comment>
<dbReference type="GO" id="GO:0005778">
    <property type="term" value="C:peroxisomal membrane"/>
    <property type="evidence" value="ECO:0007669"/>
    <property type="project" value="TreeGrafter"/>
</dbReference>
<dbReference type="GO" id="GO:0016558">
    <property type="term" value="P:protein import into peroxisome matrix"/>
    <property type="evidence" value="ECO:0007669"/>
    <property type="project" value="TreeGrafter"/>
</dbReference>
<evidence type="ECO:0000256" key="1">
    <source>
        <dbReference type="ARBA" id="ARBA00004370"/>
    </source>
</evidence>
<keyword evidence="3" id="KW-0962">Peroxisome biogenesis</keyword>
<dbReference type="eggNOG" id="KOG0736">
    <property type="taxonomic scope" value="Eukaryota"/>
</dbReference>
<evidence type="ECO:0000256" key="4">
    <source>
        <dbReference type="ARBA" id="ARBA00022741"/>
    </source>
</evidence>
<protein>
    <recommendedName>
        <fullName evidence="8">Peroxisomal ATPase PEX6</fullName>
    </recommendedName>
    <alternativeName>
        <fullName evidence="9">Peroxin-6</fullName>
    </alternativeName>
</protein>
<organism evidence="12">
    <name type="scientific">Aphanomyces invadans</name>
    <dbReference type="NCBI Taxonomy" id="157072"/>
    <lineage>
        <taxon>Eukaryota</taxon>
        <taxon>Sar</taxon>
        <taxon>Stramenopiles</taxon>
        <taxon>Oomycota</taxon>
        <taxon>Saprolegniomycetes</taxon>
        <taxon>Saprolegniales</taxon>
        <taxon>Verrucalvaceae</taxon>
        <taxon>Aphanomyces</taxon>
    </lineage>
</organism>
<keyword evidence="5" id="KW-0378">Hydrolase</keyword>
<dbReference type="GO" id="GO:0005829">
    <property type="term" value="C:cytosol"/>
    <property type="evidence" value="ECO:0007669"/>
    <property type="project" value="TreeGrafter"/>
</dbReference>
<dbReference type="InterPro" id="IPR050168">
    <property type="entry name" value="AAA_ATPase_domain"/>
</dbReference>
<dbReference type="InterPro" id="IPR027417">
    <property type="entry name" value="P-loop_NTPase"/>
</dbReference>
<dbReference type="InterPro" id="IPR003959">
    <property type="entry name" value="ATPase_AAA_core"/>
</dbReference>
<sequence length="814" mass="89239">MWCSSFTQRARGWEGIDSELSGSNSLTLRMCLLDQLDLFPTVGIIPSESNAVVAMSMANLRRLGLVSHALVSIRNGNASRVAQAQLHVHAADDVVHMSPFLAHNLRCVEMADVVVAPAFHASYGRMQALPPTAARVQIAPILWNASSSPHELHVLAALRTYFAIPRMLQVGDIFGVPLIETFPERQTHAAEGNASPVFDPIVVHADVIYFLVQHASMPNGEICDTAQALSVVRDKTTLVQTSPVSTRLMHERQLRQYVLSTTTNLPSPATSVSIFPQHMQKLIEWLHPTSLSLPISIVLGGVAGSGKKMLLYNAAEALGMFVLEIAFADLVSTSEVQMLENIRAAVAKAQSMAPCILFLNRFFQIQNDNQEAELRLGSTLADCMTHGMHHIPLVIAVEDISDLPALIRQNFMYELVLEAPSEPERVDILKQLTASVELHPDVHLENIAHRTAGRTLGELKALIADATTYCLEGLGGEDSISSMASPQVRLEHFDHAIHHQQTKTSLGLGTFSIPNVKWDDVGGLEHVKDEILDMVQLPFKHPEFFAAGVRQRSGILLYGPPGTGKTLLAKAIATECNMNFISVKGPELLNMYIGESEKNVRHARNARPCILFFDELDSLAPMRGRGSDSGGVMDRVVSQLLTEIDSNLNEVFVVGATNRPDLIETALLRPGRFDRLLYLGICNDKPTQLKVVKALTRKFHLADSVDLNAVVALCPLHFTGADFYALCSMALSLAIKDRVAELESYIAAANQDDVYSARPLHTAMVLEKMSPDELQVQVTHDHFAAALPHIVPSVSASELAHYEKLRQQFSSLAK</sequence>
<evidence type="ECO:0000256" key="2">
    <source>
        <dbReference type="ARBA" id="ARBA00006914"/>
    </source>
</evidence>
<name>A0A024TR18_9STRA</name>
<keyword evidence="4" id="KW-0547">Nucleotide-binding</keyword>
<dbReference type="Gene3D" id="3.40.50.300">
    <property type="entry name" value="P-loop containing nucleotide triphosphate hydrolases"/>
    <property type="match status" value="2"/>
</dbReference>
<dbReference type="OrthoDB" id="2187at2759"/>
<accession>A0A024TR18</accession>
<dbReference type="FunFam" id="3.40.50.300:FF:000109">
    <property type="entry name" value="Peroxisomal biogenesis factor 6"/>
    <property type="match status" value="1"/>
</dbReference>
<dbReference type="GO" id="GO:0005524">
    <property type="term" value="F:ATP binding"/>
    <property type="evidence" value="ECO:0007669"/>
    <property type="project" value="UniProtKB-KW"/>
</dbReference>
<dbReference type="VEuPathDB" id="FungiDB:H310_10565"/>
<dbReference type="AlphaFoldDB" id="A0A024TR18"/>
<keyword evidence="7" id="KW-0472">Membrane</keyword>
<evidence type="ECO:0000256" key="3">
    <source>
        <dbReference type="ARBA" id="ARBA00022593"/>
    </source>
</evidence>
<comment type="similarity">
    <text evidence="2">Belongs to the AAA ATPase family.</text>
</comment>
<evidence type="ECO:0000259" key="11">
    <source>
        <dbReference type="SMART" id="SM00382"/>
    </source>
</evidence>
<dbReference type="SMART" id="SM00382">
    <property type="entry name" value="AAA"/>
    <property type="match status" value="2"/>
</dbReference>
<dbReference type="SUPFAM" id="SSF52540">
    <property type="entry name" value="P-loop containing nucleoside triphosphate hydrolases"/>
    <property type="match status" value="2"/>
</dbReference>
<dbReference type="Gene3D" id="1.10.8.60">
    <property type="match status" value="2"/>
</dbReference>